<evidence type="ECO:0000313" key="9">
    <source>
        <dbReference type="EMBL" id="NDV31008.1"/>
    </source>
</evidence>
<keyword evidence="4" id="KW-0677">Repeat</keyword>
<dbReference type="InterPro" id="IPR000595">
    <property type="entry name" value="cNMP-bd_dom"/>
</dbReference>
<dbReference type="PROSITE" id="PS00889">
    <property type="entry name" value="CNMP_BINDING_2"/>
    <property type="match status" value="2"/>
</dbReference>
<dbReference type="GO" id="GO:0007154">
    <property type="term" value="P:cell communication"/>
    <property type="evidence" value="ECO:0007669"/>
    <property type="project" value="UniProtKB-ARBA"/>
</dbReference>
<dbReference type="PANTHER" id="PTHR11635">
    <property type="entry name" value="CAMP-DEPENDENT PROTEIN KINASE REGULATORY CHAIN"/>
    <property type="match status" value="1"/>
</dbReference>
<dbReference type="GO" id="GO:0023052">
    <property type="term" value="P:signaling"/>
    <property type="evidence" value="ECO:0007669"/>
    <property type="project" value="UniProtKB-ARBA"/>
</dbReference>
<organism evidence="9">
    <name type="scientific">Arcella intermedia</name>
    <dbReference type="NCBI Taxonomy" id="1963864"/>
    <lineage>
        <taxon>Eukaryota</taxon>
        <taxon>Amoebozoa</taxon>
        <taxon>Tubulinea</taxon>
        <taxon>Elardia</taxon>
        <taxon>Arcellinida</taxon>
        <taxon>Sphaerothecina</taxon>
        <taxon>Arcellidae</taxon>
        <taxon>Arcella</taxon>
    </lineage>
</organism>
<dbReference type="PROSITE" id="PS50042">
    <property type="entry name" value="CNMP_BINDING_3"/>
    <property type="match status" value="2"/>
</dbReference>
<feature type="domain" description="Cyclic nucleotide-binding" evidence="8">
    <location>
        <begin position="164"/>
        <end position="286"/>
    </location>
</feature>
<dbReference type="SUPFAM" id="SSF51206">
    <property type="entry name" value="cAMP-binding domain-like"/>
    <property type="match status" value="2"/>
</dbReference>
<dbReference type="GO" id="GO:0004862">
    <property type="term" value="F:cAMP-dependent protein kinase inhibitor activity"/>
    <property type="evidence" value="ECO:0007669"/>
    <property type="project" value="TreeGrafter"/>
</dbReference>
<dbReference type="InterPro" id="IPR014710">
    <property type="entry name" value="RmlC-like_jellyroll"/>
</dbReference>
<reference evidence="9" key="1">
    <citation type="journal article" date="2020" name="J. Eukaryot. Microbiol.">
        <title>De novo Sequencing, Assembly and Annotation of the Transcriptome for the Free-Living Testate Amoeba Arcella intermedia.</title>
        <authorList>
            <person name="Ribeiro G.M."/>
            <person name="Porfirio-Sousa A.L."/>
            <person name="Maurer-Alcala X.X."/>
            <person name="Katz L.A."/>
            <person name="Lahr D.J.G."/>
        </authorList>
    </citation>
    <scope>NUCLEOTIDE SEQUENCE</scope>
</reference>
<keyword evidence="2" id="KW-0597">Phosphoprotein</keyword>
<keyword evidence="5" id="KW-0547">Nucleotide-binding</keyword>
<sequence length="508" mass="57962">MKRRYSVSSESFTPEQFRDVKLKIIPKPEEVKQRIRVTVRSNVLFKHLDDAELNEVVDAMEEIEFPERTVVIKQGALIDENNMYLVNKGELEVLYGEEVVATLTTGAAFGEIALMYGCPRTATVRTRVQCSLWVLDRNTFRRILMEESMRRRKLYESVLSKVPIFKGLLPYERSKIADALEAVHFKDKDVIITQGSTDTDKFYIIEKGEVVCTKKSTDGKSEVEALRLKAGDYFGELALLKNEPRQATVTASGPVKCLTIGREHFNQVMGPCEDLLRRNMGTYKSYEELVSSLTSAKSSSPHFELFGDLSIPDLPESYGDILKYIIRNDSDYLFNLNQTEGFYNAMTEHAESLDVLPEQINIIFSNFKEILAFQKKFNAFLLDLCEGYNVDLSDLAELYSSQAPSFSVYEPFVTSYKESVNTRKECARNTLFSDFLMECHKWAGESIDTYLEAIYTRVPKIAIMLSQLLEATAPSHPDKNLLAIAVRKIDNEVKNMRKLDDENELPKT</sequence>
<name>A0A6B2L2C3_9EUKA</name>
<dbReference type="GO" id="GO:0005085">
    <property type="term" value="F:guanyl-nucleotide exchange factor activity"/>
    <property type="evidence" value="ECO:0007669"/>
    <property type="project" value="InterPro"/>
</dbReference>
<dbReference type="FunFam" id="2.60.120.10:FF:000006">
    <property type="entry name" value="cAMP-dependent protein kinase type I-alpha regulatory subunit"/>
    <property type="match status" value="1"/>
</dbReference>
<feature type="domain" description="DH" evidence="7">
    <location>
        <begin position="317"/>
        <end position="499"/>
    </location>
</feature>
<dbReference type="InterPro" id="IPR050503">
    <property type="entry name" value="cAMP-dep_PK_reg_su-like"/>
</dbReference>
<proteinExistence type="inferred from homology"/>
<feature type="domain" description="Cyclic nucleotide-binding" evidence="8">
    <location>
        <begin position="44"/>
        <end position="161"/>
    </location>
</feature>
<dbReference type="EMBL" id="GIBP01002039">
    <property type="protein sequence ID" value="NDV31008.1"/>
    <property type="molecule type" value="Transcribed_RNA"/>
</dbReference>
<dbReference type="SUPFAM" id="SSF48065">
    <property type="entry name" value="DBL homology domain (DH-domain)"/>
    <property type="match status" value="1"/>
</dbReference>
<dbReference type="InterPro" id="IPR018490">
    <property type="entry name" value="cNMP-bd_dom_sf"/>
</dbReference>
<evidence type="ECO:0000259" key="7">
    <source>
        <dbReference type="PROSITE" id="PS50010"/>
    </source>
</evidence>
<dbReference type="PROSITE" id="PS50010">
    <property type="entry name" value="DH_2"/>
    <property type="match status" value="1"/>
</dbReference>
<accession>A0A6B2L2C3</accession>
<keyword evidence="3" id="KW-0116">cAMP-binding</keyword>
<dbReference type="InterPro" id="IPR035899">
    <property type="entry name" value="DBL_dom_sf"/>
</dbReference>
<dbReference type="AlphaFoldDB" id="A0A6B2L2C3"/>
<keyword evidence="6" id="KW-0114">cAMP</keyword>
<dbReference type="Gene3D" id="2.60.120.10">
    <property type="entry name" value="Jelly Rolls"/>
    <property type="match status" value="2"/>
</dbReference>
<dbReference type="PANTHER" id="PTHR11635:SF152">
    <property type="entry name" value="CAMP-DEPENDENT PROTEIN KINASE TYPE I REGULATORY SUBUNIT-RELATED"/>
    <property type="match status" value="1"/>
</dbReference>
<dbReference type="GO" id="GO:0005829">
    <property type="term" value="C:cytosol"/>
    <property type="evidence" value="ECO:0007669"/>
    <property type="project" value="TreeGrafter"/>
</dbReference>
<comment type="similarity">
    <text evidence="1">Belongs to the cAMP-dependent kinase regulatory chain family.</text>
</comment>
<evidence type="ECO:0000256" key="1">
    <source>
        <dbReference type="ARBA" id="ARBA00005753"/>
    </source>
</evidence>
<evidence type="ECO:0000256" key="3">
    <source>
        <dbReference type="ARBA" id="ARBA00022566"/>
    </source>
</evidence>
<dbReference type="GO" id="GO:0030552">
    <property type="term" value="F:cAMP binding"/>
    <property type="evidence" value="ECO:0007669"/>
    <property type="project" value="UniProtKB-KW"/>
</dbReference>
<evidence type="ECO:0000256" key="2">
    <source>
        <dbReference type="ARBA" id="ARBA00022553"/>
    </source>
</evidence>
<evidence type="ECO:0008006" key="10">
    <source>
        <dbReference type="Google" id="ProtNLM"/>
    </source>
</evidence>
<dbReference type="Pfam" id="PF00621">
    <property type="entry name" value="RhoGEF"/>
    <property type="match status" value="1"/>
</dbReference>
<dbReference type="Gene3D" id="1.20.900.10">
    <property type="entry name" value="Dbl homology (DH) domain"/>
    <property type="match status" value="1"/>
</dbReference>
<evidence type="ECO:0000256" key="5">
    <source>
        <dbReference type="ARBA" id="ARBA00022741"/>
    </source>
</evidence>
<dbReference type="SMART" id="SM00325">
    <property type="entry name" value="RhoGEF"/>
    <property type="match status" value="1"/>
</dbReference>
<dbReference type="GO" id="GO:0005952">
    <property type="term" value="C:cAMP-dependent protein kinase complex"/>
    <property type="evidence" value="ECO:0007669"/>
    <property type="project" value="InterPro"/>
</dbReference>
<dbReference type="CDD" id="cd00038">
    <property type="entry name" value="CAP_ED"/>
    <property type="match status" value="2"/>
</dbReference>
<dbReference type="InterPro" id="IPR000219">
    <property type="entry name" value="DH_dom"/>
</dbReference>
<dbReference type="Pfam" id="PF00027">
    <property type="entry name" value="cNMP_binding"/>
    <property type="match status" value="2"/>
</dbReference>
<evidence type="ECO:0000256" key="6">
    <source>
        <dbReference type="ARBA" id="ARBA00023149"/>
    </source>
</evidence>
<dbReference type="GO" id="GO:0034236">
    <property type="term" value="F:protein kinase A catalytic subunit binding"/>
    <property type="evidence" value="ECO:0007669"/>
    <property type="project" value="TreeGrafter"/>
</dbReference>
<dbReference type="PRINTS" id="PR00103">
    <property type="entry name" value="CAMPKINASE"/>
</dbReference>
<dbReference type="InterPro" id="IPR018488">
    <property type="entry name" value="cNMP-bd_CS"/>
</dbReference>
<evidence type="ECO:0000256" key="4">
    <source>
        <dbReference type="ARBA" id="ARBA00022737"/>
    </source>
</evidence>
<dbReference type="SMART" id="SM00100">
    <property type="entry name" value="cNMP"/>
    <property type="match status" value="2"/>
</dbReference>
<protein>
    <recommendedName>
        <fullName evidence="10">Cyclic nucleotide-binding domain-containing protein</fullName>
    </recommendedName>
</protein>
<evidence type="ECO:0000259" key="8">
    <source>
        <dbReference type="PROSITE" id="PS50042"/>
    </source>
</evidence>